<reference evidence="1 2" key="1">
    <citation type="journal article" date="2020" name="J Geophys Res Biogeosci">
        <title>Magnetotaxis as an Adaptation to Enable Bacterial Shuttling of Microbial Sulfur and Sulfur Cycling Across Aquatic Oxic#Anoxic Interfaces.</title>
        <authorList>
            <person name="Li J."/>
            <person name="Liu P."/>
            <person name="Wang J."/>
            <person name="Roberts A.P."/>
            <person name="Pan Y."/>
        </authorList>
    </citation>
    <scope>NUCLEOTIDE SEQUENCE [LARGE SCALE GENOMIC DNA]</scope>
    <source>
        <strain evidence="1 2">MYR-1_YQ</strain>
    </source>
</reference>
<evidence type="ECO:0000313" key="2">
    <source>
        <dbReference type="Proteomes" id="UP001196980"/>
    </source>
</evidence>
<organism evidence="1 2">
    <name type="scientific">Candidatus Magnetobacterium casense</name>
    <dbReference type="NCBI Taxonomy" id="1455061"/>
    <lineage>
        <taxon>Bacteria</taxon>
        <taxon>Pseudomonadati</taxon>
        <taxon>Nitrospirota</taxon>
        <taxon>Thermodesulfovibrionia</taxon>
        <taxon>Thermodesulfovibrionales</taxon>
        <taxon>Candidatus Magnetobacteriaceae</taxon>
        <taxon>Candidatus Magnetobacterium</taxon>
    </lineage>
</organism>
<evidence type="ECO:0008006" key="3">
    <source>
        <dbReference type="Google" id="ProtNLM"/>
    </source>
</evidence>
<feature type="non-terminal residue" evidence="1">
    <location>
        <position position="1"/>
    </location>
</feature>
<dbReference type="Proteomes" id="UP001196980">
    <property type="component" value="Unassembled WGS sequence"/>
</dbReference>
<keyword evidence="2" id="KW-1185">Reference proteome</keyword>
<evidence type="ECO:0000313" key="1">
    <source>
        <dbReference type="EMBL" id="MBV6341749.1"/>
    </source>
</evidence>
<sequence length="179" mass="20120">EGPKEPWDMTREEYAESLGYDSRNLPIKPIPMADARSFPITRDVDIPLEKHIRQALREGKLTPERAEELGHFDAYPELRDVKPEVTAKWSTQPGLDEGKIASEAADVALKEPPSKMDSAAAQAELDELMPEIEAMKQADLLSEDDLARLEEAELYAKQEKQNQDIIQAAFECLTRKDGS</sequence>
<accession>A0ABS6RYN1</accession>
<protein>
    <recommendedName>
        <fullName evidence="3">DUF4316 domain-containing protein</fullName>
    </recommendedName>
</protein>
<name>A0ABS6RYN1_9BACT</name>
<comment type="caution">
    <text evidence="1">The sequence shown here is derived from an EMBL/GenBank/DDBJ whole genome shotgun (WGS) entry which is preliminary data.</text>
</comment>
<gene>
    <name evidence="1" type="ORF">HWQ67_09135</name>
</gene>
<dbReference type="EMBL" id="JABXWD010000146">
    <property type="protein sequence ID" value="MBV6341749.1"/>
    <property type="molecule type" value="Genomic_DNA"/>
</dbReference>
<proteinExistence type="predicted"/>